<dbReference type="GO" id="GO:0055085">
    <property type="term" value="P:transmembrane transport"/>
    <property type="evidence" value="ECO:0007669"/>
    <property type="project" value="InterPro"/>
</dbReference>
<proteinExistence type="predicted"/>
<dbReference type="AlphaFoldDB" id="A0A383BKY8"/>
<dbReference type="InterPro" id="IPR035906">
    <property type="entry name" value="MetI-like_sf"/>
</dbReference>
<feature type="domain" description="ABC transmembrane type-1" evidence="6">
    <location>
        <begin position="48"/>
        <end position="107"/>
    </location>
</feature>
<keyword evidence="4 5" id="KW-0472">Membrane</keyword>
<name>A0A383BKY8_9ZZZZ</name>
<reference evidence="7" key="1">
    <citation type="submission" date="2018-05" db="EMBL/GenBank/DDBJ databases">
        <authorList>
            <person name="Lanie J.A."/>
            <person name="Ng W.-L."/>
            <person name="Kazmierczak K.M."/>
            <person name="Andrzejewski T.M."/>
            <person name="Davidsen T.M."/>
            <person name="Wayne K.J."/>
            <person name="Tettelin H."/>
            <person name="Glass J.I."/>
            <person name="Rusch D."/>
            <person name="Podicherti R."/>
            <person name="Tsui H.-C.T."/>
            <person name="Winkler M.E."/>
        </authorList>
    </citation>
    <scope>NUCLEOTIDE SEQUENCE</scope>
</reference>
<evidence type="ECO:0000256" key="5">
    <source>
        <dbReference type="SAM" id="Phobius"/>
    </source>
</evidence>
<dbReference type="EMBL" id="UINC01201240">
    <property type="protein sequence ID" value="SVE20490.1"/>
    <property type="molecule type" value="Genomic_DNA"/>
</dbReference>
<gene>
    <name evidence="7" type="ORF">METZ01_LOCUS473344</name>
</gene>
<dbReference type="InterPro" id="IPR000515">
    <property type="entry name" value="MetI-like"/>
</dbReference>
<keyword evidence="2 5" id="KW-0812">Transmembrane</keyword>
<feature type="transmembrane region" description="Helical" evidence="5">
    <location>
        <begin position="84"/>
        <end position="105"/>
    </location>
</feature>
<keyword evidence="3 5" id="KW-1133">Transmembrane helix</keyword>
<dbReference type="GO" id="GO:0016020">
    <property type="term" value="C:membrane"/>
    <property type="evidence" value="ECO:0007669"/>
    <property type="project" value="UniProtKB-SubCell"/>
</dbReference>
<evidence type="ECO:0000313" key="7">
    <source>
        <dbReference type="EMBL" id="SVE20490.1"/>
    </source>
</evidence>
<evidence type="ECO:0000256" key="2">
    <source>
        <dbReference type="ARBA" id="ARBA00022692"/>
    </source>
</evidence>
<dbReference type="Gene3D" id="1.10.3720.10">
    <property type="entry name" value="MetI-like"/>
    <property type="match status" value="1"/>
</dbReference>
<evidence type="ECO:0000256" key="1">
    <source>
        <dbReference type="ARBA" id="ARBA00004141"/>
    </source>
</evidence>
<feature type="transmembrane region" description="Helical" evidence="5">
    <location>
        <begin position="5"/>
        <end position="25"/>
    </location>
</feature>
<feature type="non-terminal residue" evidence="7">
    <location>
        <position position="107"/>
    </location>
</feature>
<sequence>MLNKLYYFFVLILGLIIFLPIFGIFNKIEFNLLYLFEFIQSKYNLRLVYITFLQAFLSSLISCVLALPFAISLFRRKKKLINRILISLSGYSFVLPSILIVYSVIGI</sequence>
<organism evidence="7">
    <name type="scientific">marine metagenome</name>
    <dbReference type="NCBI Taxonomy" id="408172"/>
    <lineage>
        <taxon>unclassified sequences</taxon>
        <taxon>metagenomes</taxon>
        <taxon>ecological metagenomes</taxon>
    </lineage>
</organism>
<evidence type="ECO:0000256" key="3">
    <source>
        <dbReference type="ARBA" id="ARBA00022989"/>
    </source>
</evidence>
<evidence type="ECO:0000259" key="6">
    <source>
        <dbReference type="PROSITE" id="PS50928"/>
    </source>
</evidence>
<comment type="subcellular location">
    <subcellularLocation>
        <location evidence="1">Membrane</location>
        <topology evidence="1">Multi-pass membrane protein</topology>
    </subcellularLocation>
</comment>
<evidence type="ECO:0000256" key="4">
    <source>
        <dbReference type="ARBA" id="ARBA00023136"/>
    </source>
</evidence>
<dbReference type="SUPFAM" id="SSF161098">
    <property type="entry name" value="MetI-like"/>
    <property type="match status" value="1"/>
</dbReference>
<accession>A0A383BKY8</accession>
<dbReference type="PROSITE" id="PS50928">
    <property type="entry name" value="ABC_TM1"/>
    <property type="match status" value="1"/>
</dbReference>
<protein>
    <recommendedName>
        <fullName evidence="6">ABC transmembrane type-1 domain-containing protein</fullName>
    </recommendedName>
</protein>
<feature type="transmembrane region" description="Helical" evidence="5">
    <location>
        <begin position="45"/>
        <end position="72"/>
    </location>
</feature>